<dbReference type="PANTHER" id="PTHR10775">
    <property type="entry name" value="OS08G0208400 PROTEIN"/>
    <property type="match status" value="1"/>
</dbReference>
<gene>
    <name evidence="1" type="ORF">Tci_028965</name>
</gene>
<dbReference type="InterPro" id="IPR004242">
    <property type="entry name" value="Transposase_21"/>
</dbReference>
<dbReference type="AlphaFoldDB" id="A0A6L2L816"/>
<comment type="caution">
    <text evidence="1">The sequence shown here is derived from an EMBL/GenBank/DDBJ whole genome shotgun (WGS) entry which is preliminary data.</text>
</comment>
<name>A0A6L2L816_TANCI</name>
<protein>
    <submittedName>
        <fullName evidence="1">Uncharacterized protein</fullName>
    </submittedName>
</protein>
<sequence>MVCKTSRWKDKNTTGKKVPKNVLRYFLIIPRLQRLYNSSHTTKHMTWDATGKSMENGKMQHPADGPEFKMRAVLEVECPTCNKDTPSEPVLSKTDYVGHKRFLKKNHKWRKDPTFNGKGGGGEMAAKPRWLSWCSNGGDEVEDDEGEGSSDVVVVKIEVAAIGVGQPREAAIEVAVVMTAAAAAMVVWQRGDDYNGGVRATRRGRLW</sequence>
<evidence type="ECO:0000313" key="1">
    <source>
        <dbReference type="EMBL" id="GEU56987.1"/>
    </source>
</evidence>
<accession>A0A6L2L816</accession>
<dbReference type="Pfam" id="PF02992">
    <property type="entry name" value="Transposase_21"/>
    <property type="match status" value="1"/>
</dbReference>
<proteinExistence type="predicted"/>
<dbReference type="PANTHER" id="PTHR10775:SF185">
    <property type="entry name" value="OS08G0208400 PROTEIN"/>
    <property type="match status" value="1"/>
</dbReference>
<reference evidence="1" key="1">
    <citation type="journal article" date="2019" name="Sci. Rep.">
        <title>Draft genome of Tanacetum cinerariifolium, the natural source of mosquito coil.</title>
        <authorList>
            <person name="Yamashiro T."/>
            <person name="Shiraishi A."/>
            <person name="Satake H."/>
            <person name="Nakayama K."/>
        </authorList>
    </citation>
    <scope>NUCLEOTIDE SEQUENCE</scope>
</reference>
<organism evidence="1">
    <name type="scientific">Tanacetum cinerariifolium</name>
    <name type="common">Dalmatian daisy</name>
    <name type="synonym">Chrysanthemum cinerariifolium</name>
    <dbReference type="NCBI Taxonomy" id="118510"/>
    <lineage>
        <taxon>Eukaryota</taxon>
        <taxon>Viridiplantae</taxon>
        <taxon>Streptophyta</taxon>
        <taxon>Embryophyta</taxon>
        <taxon>Tracheophyta</taxon>
        <taxon>Spermatophyta</taxon>
        <taxon>Magnoliopsida</taxon>
        <taxon>eudicotyledons</taxon>
        <taxon>Gunneridae</taxon>
        <taxon>Pentapetalae</taxon>
        <taxon>asterids</taxon>
        <taxon>campanulids</taxon>
        <taxon>Asterales</taxon>
        <taxon>Asteraceae</taxon>
        <taxon>Asteroideae</taxon>
        <taxon>Anthemideae</taxon>
        <taxon>Anthemidinae</taxon>
        <taxon>Tanacetum</taxon>
    </lineage>
</organism>
<dbReference type="EMBL" id="BKCJ010003756">
    <property type="protein sequence ID" value="GEU56987.1"/>
    <property type="molecule type" value="Genomic_DNA"/>
</dbReference>